<sequence length="113" mass="11093">MSTTSMKPLTSPKGVGKASPLLAAIVVALLCGAAACASEEGTTPTCNQDLSENGHIDVDNGCNPFATCVVNGKVSPPAECCKDLQGYELQACLYGYGAAPEPTGGSGGGGGGN</sequence>
<dbReference type="EMBL" id="JARZHI010000035">
    <property type="protein sequence ID" value="MDI1433905.1"/>
    <property type="molecule type" value="Genomic_DNA"/>
</dbReference>
<keyword evidence="1" id="KW-0732">Signal</keyword>
<evidence type="ECO:0000313" key="2">
    <source>
        <dbReference type="EMBL" id="MDI1433905.1"/>
    </source>
</evidence>
<name>A0ABT6NZX6_9BACT</name>
<dbReference type="Proteomes" id="UP001160301">
    <property type="component" value="Unassembled WGS sequence"/>
</dbReference>
<proteinExistence type="predicted"/>
<feature type="signal peptide" evidence="1">
    <location>
        <begin position="1"/>
        <end position="37"/>
    </location>
</feature>
<organism evidence="2 3">
    <name type="scientific">Polyangium sorediatum</name>
    <dbReference type="NCBI Taxonomy" id="889274"/>
    <lineage>
        <taxon>Bacteria</taxon>
        <taxon>Pseudomonadati</taxon>
        <taxon>Myxococcota</taxon>
        <taxon>Polyangia</taxon>
        <taxon>Polyangiales</taxon>
        <taxon>Polyangiaceae</taxon>
        <taxon>Polyangium</taxon>
    </lineage>
</organism>
<reference evidence="2 3" key="1">
    <citation type="submission" date="2023-04" db="EMBL/GenBank/DDBJ databases">
        <title>The genome sequence of Polyangium sorediatum DSM14670.</title>
        <authorList>
            <person name="Zhang X."/>
        </authorList>
    </citation>
    <scope>NUCLEOTIDE SEQUENCE [LARGE SCALE GENOMIC DNA]</scope>
    <source>
        <strain evidence="2 3">DSM 14670</strain>
    </source>
</reference>
<evidence type="ECO:0008006" key="4">
    <source>
        <dbReference type="Google" id="ProtNLM"/>
    </source>
</evidence>
<feature type="chain" id="PRO_5045918339" description="Lipoprotein" evidence="1">
    <location>
        <begin position="38"/>
        <end position="113"/>
    </location>
</feature>
<keyword evidence="3" id="KW-1185">Reference proteome</keyword>
<accession>A0ABT6NZX6</accession>
<gene>
    <name evidence="2" type="ORF">QHF89_30680</name>
</gene>
<comment type="caution">
    <text evidence="2">The sequence shown here is derived from an EMBL/GenBank/DDBJ whole genome shotgun (WGS) entry which is preliminary data.</text>
</comment>
<protein>
    <recommendedName>
        <fullName evidence="4">Lipoprotein</fullName>
    </recommendedName>
</protein>
<evidence type="ECO:0000256" key="1">
    <source>
        <dbReference type="SAM" id="SignalP"/>
    </source>
</evidence>
<evidence type="ECO:0000313" key="3">
    <source>
        <dbReference type="Proteomes" id="UP001160301"/>
    </source>
</evidence>